<comment type="catalytic activity">
    <reaction evidence="4">
        <text>ATP + H2O = ADP + phosphate + H(+)</text>
        <dbReference type="Rhea" id="RHEA:13065"/>
        <dbReference type="ChEBI" id="CHEBI:15377"/>
        <dbReference type="ChEBI" id="CHEBI:15378"/>
        <dbReference type="ChEBI" id="CHEBI:30616"/>
        <dbReference type="ChEBI" id="CHEBI:43474"/>
        <dbReference type="ChEBI" id="CHEBI:456216"/>
        <dbReference type="EC" id="3.6.4.13"/>
    </reaction>
</comment>
<keyword evidence="3 6" id="KW-0347">Helicase</keyword>
<dbReference type="PANTHER" id="PTHR18934:SF118">
    <property type="entry name" value="ATP-DEPENDENT RNA HELICASE DHX33"/>
    <property type="match status" value="1"/>
</dbReference>
<evidence type="ECO:0000313" key="7">
    <source>
        <dbReference type="Proteomes" id="UP001439008"/>
    </source>
</evidence>
<reference evidence="6 7" key="1">
    <citation type="journal article" date="2024" name="BMC Biol.">
        <title>Comparative genomics of Ascetosporea gives new insight into the evolutionary basis for animal parasitism in Rhizaria.</title>
        <authorList>
            <person name="Hiltunen Thoren M."/>
            <person name="Onut-Brannstrom I."/>
            <person name="Alfjorden A."/>
            <person name="Peckova H."/>
            <person name="Swords F."/>
            <person name="Hooper C."/>
            <person name="Holzer A.S."/>
            <person name="Bass D."/>
            <person name="Burki F."/>
        </authorList>
    </citation>
    <scope>NUCLEOTIDE SEQUENCE [LARGE SCALE GENOMIC DNA]</scope>
    <source>
        <strain evidence="6">20-A016</strain>
    </source>
</reference>
<dbReference type="EMBL" id="JBDODL010000244">
    <property type="protein sequence ID" value="MES1919275.1"/>
    <property type="molecule type" value="Genomic_DNA"/>
</dbReference>
<dbReference type="PANTHER" id="PTHR18934">
    <property type="entry name" value="ATP-DEPENDENT RNA HELICASE"/>
    <property type="match status" value="1"/>
</dbReference>
<dbReference type="GO" id="GO:0004386">
    <property type="term" value="F:helicase activity"/>
    <property type="evidence" value="ECO:0007669"/>
    <property type="project" value="UniProtKB-KW"/>
</dbReference>
<comment type="caution">
    <text evidence="6">The sequence shown here is derived from an EMBL/GenBank/DDBJ whole genome shotgun (WGS) entry which is preliminary data.</text>
</comment>
<name>A0ABV2AHY5_9EUKA</name>
<dbReference type="Pfam" id="PF07717">
    <property type="entry name" value="OB_NTP_bind"/>
    <property type="match status" value="1"/>
</dbReference>
<keyword evidence="3 6" id="KW-0547">Nucleotide-binding</keyword>
<gene>
    <name evidence="6" type="primary">DHX33_1</name>
    <name evidence="6" type="ORF">MHBO_001134</name>
</gene>
<keyword evidence="7" id="KW-1185">Reference proteome</keyword>
<dbReference type="Proteomes" id="UP001439008">
    <property type="component" value="Unassembled WGS sequence"/>
</dbReference>
<proteinExistence type="predicted"/>
<feature type="domain" description="DEAD-box helicase OB fold" evidence="5">
    <location>
        <begin position="61"/>
        <end position="137"/>
    </location>
</feature>
<evidence type="ECO:0000313" key="6">
    <source>
        <dbReference type="EMBL" id="MES1919275.1"/>
    </source>
</evidence>
<evidence type="ECO:0000256" key="1">
    <source>
        <dbReference type="ARBA" id="ARBA00012552"/>
    </source>
</evidence>
<keyword evidence="3 6" id="KW-0067">ATP-binding</keyword>
<evidence type="ECO:0000256" key="2">
    <source>
        <dbReference type="ARBA" id="ARBA00022801"/>
    </source>
</evidence>
<protein>
    <recommendedName>
        <fullName evidence="1">RNA helicase</fullName>
        <ecNumber evidence="1">3.6.4.13</ecNumber>
    </recommendedName>
</protein>
<evidence type="ECO:0000256" key="4">
    <source>
        <dbReference type="ARBA" id="ARBA00047984"/>
    </source>
</evidence>
<evidence type="ECO:0000259" key="5">
    <source>
        <dbReference type="Pfam" id="PF07717"/>
    </source>
</evidence>
<dbReference type="InterPro" id="IPR011709">
    <property type="entry name" value="DEAD-box_helicase_OB_fold"/>
</dbReference>
<sequence>MLTMIEIFEEFERQRESKNWCYKNCINRKMILKAKKIRKQLRQYINCKKSQNDNEKDENAVRKSLSTGFFVNIAILKSDKSYKTLINNQTVKIHPSSVFHGRKPECVLFSELIKTKICYIKNLTLFDRKWLTEVAPFYFES</sequence>
<evidence type="ECO:0000256" key="3">
    <source>
        <dbReference type="ARBA" id="ARBA00022806"/>
    </source>
</evidence>
<keyword evidence="2" id="KW-0378">Hydrolase</keyword>
<dbReference type="EC" id="3.6.4.13" evidence="1"/>
<accession>A0ABV2AHY5</accession>
<organism evidence="6 7">
    <name type="scientific">Bonamia ostreae</name>
    <dbReference type="NCBI Taxonomy" id="126728"/>
    <lineage>
        <taxon>Eukaryota</taxon>
        <taxon>Sar</taxon>
        <taxon>Rhizaria</taxon>
        <taxon>Endomyxa</taxon>
        <taxon>Ascetosporea</taxon>
        <taxon>Haplosporida</taxon>
        <taxon>Bonamia</taxon>
    </lineage>
</organism>